<dbReference type="PANTHER" id="PTHR15162">
    <property type="entry name" value="ASPARTOACYLASE"/>
    <property type="match status" value="1"/>
</dbReference>
<name>A0A915YBE4_9BACT</name>
<evidence type="ECO:0000259" key="5">
    <source>
        <dbReference type="Pfam" id="PF24827"/>
    </source>
</evidence>
<reference evidence="6" key="1">
    <citation type="submission" date="2022-09" db="EMBL/GenBank/DDBJ databases">
        <title>Aureispira anguillicida sp. nov., isolated from Leptocephalus of Japanese eel Anguilla japonica.</title>
        <authorList>
            <person name="Yuasa K."/>
            <person name="Mekata T."/>
            <person name="Ikunari K."/>
        </authorList>
    </citation>
    <scope>NUCLEOTIDE SEQUENCE</scope>
    <source>
        <strain evidence="6">EL160426</strain>
    </source>
</reference>
<evidence type="ECO:0000256" key="4">
    <source>
        <dbReference type="ARBA" id="ARBA00022833"/>
    </source>
</evidence>
<organism evidence="6 7">
    <name type="scientific">Aureispira anguillae</name>
    <dbReference type="NCBI Taxonomy" id="2864201"/>
    <lineage>
        <taxon>Bacteria</taxon>
        <taxon>Pseudomonadati</taxon>
        <taxon>Bacteroidota</taxon>
        <taxon>Saprospiria</taxon>
        <taxon>Saprospirales</taxon>
        <taxon>Saprospiraceae</taxon>
        <taxon>Aureispira</taxon>
    </lineage>
</organism>
<comment type="cofactor">
    <cofactor evidence="1">
        <name>Zn(2+)</name>
        <dbReference type="ChEBI" id="CHEBI:29105"/>
    </cofactor>
</comment>
<dbReference type="RefSeq" id="WP_264791311.1">
    <property type="nucleotide sequence ID" value="NZ_AP026867.1"/>
</dbReference>
<dbReference type="GO" id="GO:0005829">
    <property type="term" value="C:cytosol"/>
    <property type="evidence" value="ECO:0007669"/>
    <property type="project" value="TreeGrafter"/>
</dbReference>
<protein>
    <submittedName>
        <fullName evidence="6">Succinylglutamate desuccinylase/aspartoacylase family protein</fullName>
    </submittedName>
</protein>
<evidence type="ECO:0000313" key="6">
    <source>
        <dbReference type="EMBL" id="BDS09964.1"/>
    </source>
</evidence>
<keyword evidence="2" id="KW-0479">Metal-binding</keyword>
<dbReference type="Proteomes" id="UP001060919">
    <property type="component" value="Chromosome"/>
</dbReference>
<dbReference type="Gene3D" id="3.40.630.10">
    <property type="entry name" value="Zn peptidases"/>
    <property type="match status" value="1"/>
</dbReference>
<evidence type="ECO:0000256" key="3">
    <source>
        <dbReference type="ARBA" id="ARBA00022801"/>
    </source>
</evidence>
<keyword evidence="7" id="KW-1185">Reference proteome</keyword>
<dbReference type="SUPFAM" id="SSF53187">
    <property type="entry name" value="Zn-dependent exopeptidases"/>
    <property type="match status" value="1"/>
</dbReference>
<keyword evidence="3" id="KW-0378">Hydrolase</keyword>
<dbReference type="PANTHER" id="PTHR15162:SF7">
    <property type="entry name" value="SUCCINYLGLUTAMATE DESUCCINYLASE"/>
    <property type="match status" value="1"/>
</dbReference>
<evidence type="ECO:0000256" key="1">
    <source>
        <dbReference type="ARBA" id="ARBA00001947"/>
    </source>
</evidence>
<dbReference type="InterPro" id="IPR050178">
    <property type="entry name" value="AspA/AstE_fam"/>
</dbReference>
<evidence type="ECO:0000313" key="7">
    <source>
        <dbReference type="Proteomes" id="UP001060919"/>
    </source>
</evidence>
<dbReference type="GO" id="GO:0046872">
    <property type="term" value="F:metal ion binding"/>
    <property type="evidence" value="ECO:0007669"/>
    <property type="project" value="UniProtKB-KW"/>
</dbReference>
<dbReference type="InterPro" id="IPR055438">
    <property type="entry name" value="AstE_AspA_cat"/>
</dbReference>
<dbReference type="EMBL" id="AP026867">
    <property type="protein sequence ID" value="BDS09964.1"/>
    <property type="molecule type" value="Genomic_DNA"/>
</dbReference>
<dbReference type="Pfam" id="PF24827">
    <property type="entry name" value="AstE_AspA_cat"/>
    <property type="match status" value="1"/>
</dbReference>
<dbReference type="AlphaFoldDB" id="A0A915YBE4"/>
<keyword evidence="4" id="KW-0862">Zinc</keyword>
<gene>
    <name evidence="6" type="ORF">AsAng_0006690</name>
</gene>
<sequence>MHNSINKDRIIGERVGSQYGPLMIVFAQIHGNEPAGFKAVEELFKAIDAEYIKNPKFEFCGRIVALQGNVKAAKEKVRFIKKDLNRSWLPKEIERIQNTANLEDLDPEDQEIKESLNLVDYYINLCQPPRVVVLDLHTTTAHGGIFTIPAPNEEARRIALSMHAPVLHGFLEGLKGTTLHYFTKENFNVDMTAVCFEAGQHESEDSYKHAVSAIIQCYKAIGGFYAKDIESKHDQLLEERSKGLPLEAKLMYVHRVRPEDDFKMVNQPIYNNFDPIKEGEILAYDKNGAIKSPCAGLILMPLYQNQGDDGFFVVQEITSRTPSQSA</sequence>
<dbReference type="GO" id="GO:0016788">
    <property type="term" value="F:hydrolase activity, acting on ester bonds"/>
    <property type="evidence" value="ECO:0007669"/>
    <property type="project" value="InterPro"/>
</dbReference>
<feature type="domain" description="Succinylglutamate desuccinylase/Aspartoacylase catalytic" evidence="5">
    <location>
        <begin position="20"/>
        <end position="184"/>
    </location>
</feature>
<proteinExistence type="predicted"/>
<dbReference type="KEGG" id="aup:AsAng_0006690"/>
<accession>A0A915YBE4</accession>
<evidence type="ECO:0000256" key="2">
    <source>
        <dbReference type="ARBA" id="ARBA00022723"/>
    </source>
</evidence>